<evidence type="ECO:0000256" key="1">
    <source>
        <dbReference type="SAM" id="MobiDB-lite"/>
    </source>
</evidence>
<feature type="signal peptide" evidence="2">
    <location>
        <begin position="1"/>
        <end position="18"/>
    </location>
</feature>
<dbReference type="RefSeq" id="XP_005770571.1">
    <property type="nucleotide sequence ID" value="XM_005770514.1"/>
</dbReference>
<evidence type="ECO:0008006" key="5">
    <source>
        <dbReference type="Google" id="ProtNLM"/>
    </source>
</evidence>
<keyword evidence="2" id="KW-0732">Signal</keyword>
<feature type="region of interest" description="Disordered" evidence="1">
    <location>
        <begin position="112"/>
        <end position="132"/>
    </location>
</feature>
<dbReference type="EnsemblProtists" id="EOD18142">
    <property type="protein sequence ID" value="EOD18142"/>
    <property type="gene ID" value="EMIHUDRAFT_196240"/>
</dbReference>
<name>A0A0D3J3Q7_EMIH1</name>
<evidence type="ECO:0000256" key="2">
    <source>
        <dbReference type="SAM" id="SignalP"/>
    </source>
</evidence>
<feature type="chain" id="PRO_5044291315" description="Secreted protein" evidence="2">
    <location>
        <begin position="19"/>
        <end position="132"/>
    </location>
</feature>
<dbReference type="Proteomes" id="UP000013827">
    <property type="component" value="Unassembled WGS sequence"/>
</dbReference>
<dbReference type="KEGG" id="ehx:EMIHUDRAFT_196240"/>
<reference evidence="3" key="2">
    <citation type="submission" date="2024-10" db="UniProtKB">
        <authorList>
            <consortium name="EnsemblProtists"/>
        </authorList>
    </citation>
    <scope>IDENTIFICATION</scope>
</reference>
<reference evidence="4" key="1">
    <citation type="journal article" date="2013" name="Nature">
        <title>Pan genome of the phytoplankton Emiliania underpins its global distribution.</title>
        <authorList>
            <person name="Read B.A."/>
            <person name="Kegel J."/>
            <person name="Klute M.J."/>
            <person name="Kuo A."/>
            <person name="Lefebvre S.C."/>
            <person name="Maumus F."/>
            <person name="Mayer C."/>
            <person name="Miller J."/>
            <person name="Monier A."/>
            <person name="Salamov A."/>
            <person name="Young J."/>
            <person name="Aguilar M."/>
            <person name="Claverie J.M."/>
            <person name="Frickenhaus S."/>
            <person name="Gonzalez K."/>
            <person name="Herman E.K."/>
            <person name="Lin Y.C."/>
            <person name="Napier J."/>
            <person name="Ogata H."/>
            <person name="Sarno A.F."/>
            <person name="Shmutz J."/>
            <person name="Schroeder D."/>
            <person name="de Vargas C."/>
            <person name="Verret F."/>
            <person name="von Dassow P."/>
            <person name="Valentin K."/>
            <person name="Van de Peer Y."/>
            <person name="Wheeler G."/>
            <person name="Dacks J.B."/>
            <person name="Delwiche C.F."/>
            <person name="Dyhrman S.T."/>
            <person name="Glockner G."/>
            <person name="John U."/>
            <person name="Richards T."/>
            <person name="Worden A.Z."/>
            <person name="Zhang X."/>
            <person name="Grigoriev I.V."/>
            <person name="Allen A.E."/>
            <person name="Bidle K."/>
            <person name="Borodovsky M."/>
            <person name="Bowler C."/>
            <person name="Brownlee C."/>
            <person name="Cock J.M."/>
            <person name="Elias M."/>
            <person name="Gladyshev V.N."/>
            <person name="Groth M."/>
            <person name="Guda C."/>
            <person name="Hadaegh A."/>
            <person name="Iglesias-Rodriguez M.D."/>
            <person name="Jenkins J."/>
            <person name="Jones B.M."/>
            <person name="Lawson T."/>
            <person name="Leese F."/>
            <person name="Lindquist E."/>
            <person name="Lobanov A."/>
            <person name="Lomsadze A."/>
            <person name="Malik S.B."/>
            <person name="Marsh M.E."/>
            <person name="Mackinder L."/>
            <person name="Mock T."/>
            <person name="Mueller-Roeber B."/>
            <person name="Pagarete A."/>
            <person name="Parker M."/>
            <person name="Probert I."/>
            <person name="Quesneville H."/>
            <person name="Raines C."/>
            <person name="Rensing S.A."/>
            <person name="Riano-Pachon D.M."/>
            <person name="Richier S."/>
            <person name="Rokitta S."/>
            <person name="Shiraiwa Y."/>
            <person name="Soanes D.M."/>
            <person name="van der Giezen M."/>
            <person name="Wahlund T.M."/>
            <person name="Williams B."/>
            <person name="Wilson W."/>
            <person name="Wolfe G."/>
            <person name="Wurch L.L."/>
        </authorList>
    </citation>
    <scope>NUCLEOTIDE SEQUENCE</scope>
</reference>
<evidence type="ECO:0000313" key="3">
    <source>
        <dbReference type="EnsemblProtists" id="EOD18142"/>
    </source>
</evidence>
<sequence>MCAWVALIRHLLEVRAEAAVSALLAAGEQRSLTRLQQEKPRGTALRTRPAARPKLALLSGEPRFALRRSVWRLNGRSWVERRDAMRGVRRVILFKSHKNNSATLPCTSATAIAAAGPKSKHGRGGRNEGNRR</sequence>
<evidence type="ECO:0000313" key="4">
    <source>
        <dbReference type="Proteomes" id="UP000013827"/>
    </source>
</evidence>
<keyword evidence="4" id="KW-1185">Reference proteome</keyword>
<protein>
    <recommendedName>
        <fullName evidence="5">Secreted protein</fullName>
    </recommendedName>
</protein>
<dbReference type="AlphaFoldDB" id="A0A0D3J3Q7"/>
<dbReference type="GeneID" id="19046143"/>
<dbReference type="HOGENOM" id="CLU_1921047_0_0_1"/>
<accession>A0A0D3J3Q7</accession>
<proteinExistence type="predicted"/>
<organism evidence="3 4">
    <name type="scientific">Emiliania huxleyi (strain CCMP1516)</name>
    <dbReference type="NCBI Taxonomy" id="280463"/>
    <lineage>
        <taxon>Eukaryota</taxon>
        <taxon>Haptista</taxon>
        <taxon>Haptophyta</taxon>
        <taxon>Prymnesiophyceae</taxon>
        <taxon>Isochrysidales</taxon>
        <taxon>Noelaerhabdaceae</taxon>
        <taxon>Emiliania</taxon>
    </lineage>
</organism>
<dbReference type="PaxDb" id="2903-EOD18142"/>